<dbReference type="PANTHER" id="PTHR18964">
    <property type="entry name" value="ROK (REPRESSOR, ORF, KINASE) FAMILY"/>
    <property type="match status" value="1"/>
</dbReference>
<dbReference type="SUPFAM" id="SSF53067">
    <property type="entry name" value="Actin-like ATPase domain"/>
    <property type="match status" value="1"/>
</dbReference>
<dbReference type="GO" id="GO:0016301">
    <property type="term" value="F:kinase activity"/>
    <property type="evidence" value="ECO:0007669"/>
    <property type="project" value="UniProtKB-KW"/>
</dbReference>
<name>A0A8I0MSL9_9GAMM</name>
<dbReference type="InterPro" id="IPR043129">
    <property type="entry name" value="ATPase_NBD"/>
</dbReference>
<sequence length="293" mass="31875">MTMDHSLLCIDLGGTKALVASVVRNEAQQLRQYTVPNQAGVDQVNAFIMRLIADNLTVNTTGIAIGVPSTLDIHSGTVLTTQNIPNWQRVPLKSLLERRFSLPVVVHNDANCFAFGEYLYGRHHASNLIGLCLGTGIGAGFVFNGNLYTGNHSAAGELGNLSYLDGIIEDYASGQFFQRQGIEGKWLAEQAHRGDPFALQQFETFGSHVGHALAQVVMMLNPDVIVLGGSVTHSYHYFKAALDANMQKLLGDTLAQSVRVIPSSLSHAPLLGAYGLFHHYKTHHNNKELANEV</sequence>
<organism evidence="2 3">
    <name type="scientific">Pseudoalteromonas peptidolytica F12-50-A1</name>
    <dbReference type="NCBI Taxonomy" id="1315280"/>
    <lineage>
        <taxon>Bacteria</taxon>
        <taxon>Pseudomonadati</taxon>
        <taxon>Pseudomonadota</taxon>
        <taxon>Gammaproteobacteria</taxon>
        <taxon>Alteromonadales</taxon>
        <taxon>Pseudoalteromonadaceae</taxon>
        <taxon>Pseudoalteromonas</taxon>
    </lineage>
</organism>
<protein>
    <submittedName>
        <fullName evidence="2">Glucokinase</fullName>
    </submittedName>
</protein>
<dbReference type="EMBL" id="AQHF01000017">
    <property type="protein sequence ID" value="MBE0344667.1"/>
    <property type="molecule type" value="Genomic_DNA"/>
</dbReference>
<keyword evidence="2" id="KW-0418">Kinase</keyword>
<dbReference type="CDD" id="cd23763">
    <property type="entry name" value="ASKHA_ATPase_ROK"/>
    <property type="match status" value="1"/>
</dbReference>
<keyword evidence="3" id="KW-1185">Reference proteome</keyword>
<proteinExistence type="inferred from homology"/>
<dbReference type="AlphaFoldDB" id="A0A8I0MSL9"/>
<dbReference type="Pfam" id="PF00480">
    <property type="entry name" value="ROK"/>
    <property type="match status" value="1"/>
</dbReference>
<dbReference type="Proteomes" id="UP000660708">
    <property type="component" value="Unassembled WGS sequence"/>
</dbReference>
<keyword evidence="2" id="KW-0808">Transferase</keyword>
<dbReference type="InterPro" id="IPR000600">
    <property type="entry name" value="ROK"/>
</dbReference>
<dbReference type="PANTHER" id="PTHR18964:SF149">
    <property type="entry name" value="BIFUNCTIONAL UDP-N-ACETYLGLUCOSAMINE 2-EPIMERASE_N-ACETYLMANNOSAMINE KINASE"/>
    <property type="match status" value="1"/>
</dbReference>
<reference evidence="2 3" key="1">
    <citation type="submission" date="2015-06" db="EMBL/GenBank/DDBJ databases">
        <title>Genome sequence of Pseudoalteromonas peptidolytica.</title>
        <authorList>
            <person name="Xie B.-B."/>
            <person name="Rong J.-C."/>
            <person name="Qin Q.-L."/>
            <person name="Zhang Y.-Z."/>
        </authorList>
    </citation>
    <scope>NUCLEOTIDE SEQUENCE [LARGE SCALE GENOMIC DNA]</scope>
    <source>
        <strain evidence="2 3">F12-50-A1</strain>
    </source>
</reference>
<accession>A0A8I0MSL9</accession>
<evidence type="ECO:0000313" key="2">
    <source>
        <dbReference type="EMBL" id="MBE0344667.1"/>
    </source>
</evidence>
<comment type="similarity">
    <text evidence="1">Belongs to the ROK (NagC/XylR) family.</text>
</comment>
<comment type="caution">
    <text evidence="2">The sequence shown here is derived from an EMBL/GenBank/DDBJ whole genome shotgun (WGS) entry which is preliminary data.</text>
</comment>
<dbReference type="Gene3D" id="3.30.420.40">
    <property type="match status" value="2"/>
</dbReference>
<gene>
    <name evidence="2" type="primary">glk</name>
    <name evidence="2" type="ORF">PPEP_a2297</name>
</gene>
<evidence type="ECO:0000256" key="1">
    <source>
        <dbReference type="ARBA" id="ARBA00006479"/>
    </source>
</evidence>
<evidence type="ECO:0000313" key="3">
    <source>
        <dbReference type="Proteomes" id="UP000660708"/>
    </source>
</evidence>